<feature type="transmembrane region" description="Helical" evidence="9">
    <location>
        <begin position="80"/>
        <end position="98"/>
    </location>
</feature>
<evidence type="ECO:0000256" key="8">
    <source>
        <dbReference type="ARBA" id="ARBA00023136"/>
    </source>
</evidence>
<evidence type="ECO:0000256" key="1">
    <source>
        <dbReference type="ARBA" id="ARBA00006430"/>
    </source>
</evidence>
<feature type="transmembrane region" description="Helical" evidence="9">
    <location>
        <begin position="138"/>
        <end position="157"/>
    </location>
</feature>
<name>A0ABP2AT27_SARVE</name>
<proteinExistence type="inferred from homology"/>
<gene>
    <name evidence="10" type="primary">kdgT</name>
    <name evidence="10" type="ORF">ERS852473_01836</name>
</gene>
<feature type="transmembrane region" description="Helical" evidence="9">
    <location>
        <begin position="12"/>
        <end position="31"/>
    </location>
</feature>
<feature type="transmembrane region" description="Helical" evidence="9">
    <location>
        <begin position="163"/>
        <end position="184"/>
    </location>
</feature>
<keyword evidence="6" id="KW-0769">Symport</keyword>
<feature type="transmembrane region" description="Helical" evidence="9">
    <location>
        <begin position="220"/>
        <end position="241"/>
    </location>
</feature>
<keyword evidence="4" id="KW-0762">Sugar transport</keyword>
<dbReference type="Pfam" id="PF03812">
    <property type="entry name" value="KdgT"/>
    <property type="match status" value="1"/>
</dbReference>
<keyword evidence="3" id="KW-1003">Cell membrane</keyword>
<keyword evidence="8 9" id="KW-0472">Membrane</keyword>
<feature type="transmembrane region" description="Helical" evidence="9">
    <location>
        <begin position="196"/>
        <end position="214"/>
    </location>
</feature>
<keyword evidence="5 9" id="KW-0812">Transmembrane</keyword>
<dbReference type="RefSeq" id="WP_055259718.1">
    <property type="nucleotide sequence ID" value="NZ_CABIXL010000006.1"/>
</dbReference>
<comment type="caution">
    <text evidence="10">The sequence shown here is derived from an EMBL/GenBank/DDBJ whole genome shotgun (WGS) entry which is preliminary data.</text>
</comment>
<evidence type="ECO:0000256" key="3">
    <source>
        <dbReference type="ARBA" id="ARBA00022475"/>
    </source>
</evidence>
<evidence type="ECO:0000256" key="4">
    <source>
        <dbReference type="ARBA" id="ARBA00022597"/>
    </source>
</evidence>
<feature type="transmembrane region" description="Helical" evidence="9">
    <location>
        <begin position="253"/>
        <end position="272"/>
    </location>
</feature>
<feature type="transmembrane region" description="Helical" evidence="9">
    <location>
        <begin position="284"/>
        <end position="305"/>
    </location>
</feature>
<sequence>MNVPILRTMKKVPGGMMVVPLILGAIINTFIPQSLNIGGFTTSLFKDSAMPLIALFLFIMGSQIRYNQARRPLAKGAVSLLSKFFVGLIITLVVGYFFGNKGIFGISTMALMAAFACNNTGLYVALAEEYGDADDQGASTIISLSAGAFFTMLALGASGLADFPIMSIVAVIIPIIIGFVIGNLDEEFRKFLGSGKHILTPFFSFALGTGMNFADIIHSGLPGVCLGVAVVFITGFVNYYIHAIFWEKKAVNFAIGTTAGNQLATPIAVVAADSALAPYLTSATTQIAASIIVSAILCPFMVGYLDKRLKKKQLKKQN</sequence>
<evidence type="ECO:0000256" key="2">
    <source>
        <dbReference type="ARBA" id="ARBA00022448"/>
    </source>
</evidence>
<keyword evidence="11" id="KW-1185">Reference proteome</keyword>
<feature type="transmembrane region" description="Helical" evidence="9">
    <location>
        <begin position="104"/>
        <end position="126"/>
    </location>
</feature>
<accession>A0ABP2AT27</accession>
<dbReference type="Proteomes" id="UP000095488">
    <property type="component" value="Unassembled WGS sequence"/>
</dbReference>
<evidence type="ECO:0000256" key="6">
    <source>
        <dbReference type="ARBA" id="ARBA00022847"/>
    </source>
</evidence>
<evidence type="ECO:0000256" key="5">
    <source>
        <dbReference type="ARBA" id="ARBA00022692"/>
    </source>
</evidence>
<evidence type="ECO:0000256" key="7">
    <source>
        <dbReference type="ARBA" id="ARBA00022989"/>
    </source>
</evidence>
<keyword evidence="7 9" id="KW-1133">Transmembrane helix</keyword>
<organism evidence="10 11">
    <name type="scientific">Sarcina ventriculi</name>
    <name type="common">Clostridium ventriculi</name>
    <dbReference type="NCBI Taxonomy" id="1267"/>
    <lineage>
        <taxon>Bacteria</taxon>
        <taxon>Bacillati</taxon>
        <taxon>Bacillota</taxon>
        <taxon>Clostridia</taxon>
        <taxon>Eubacteriales</taxon>
        <taxon>Clostridiaceae</taxon>
        <taxon>Sarcina</taxon>
    </lineage>
</organism>
<reference evidence="10 11" key="1">
    <citation type="submission" date="2015-09" db="EMBL/GenBank/DDBJ databases">
        <authorList>
            <consortium name="Pathogen Informatics"/>
            <person name="Wu L."/>
            <person name="Ma J."/>
        </authorList>
    </citation>
    <scope>NUCLEOTIDE SEQUENCE [LARGE SCALE GENOMIC DNA]</scope>
    <source>
        <strain evidence="10 11">2789STDY5834858</strain>
    </source>
</reference>
<protein>
    <submittedName>
        <fullName evidence="10">2-keto-3-deoxygluconate permease</fullName>
    </submittedName>
</protein>
<evidence type="ECO:0000313" key="10">
    <source>
        <dbReference type="EMBL" id="CUO08137.1"/>
    </source>
</evidence>
<evidence type="ECO:0000256" key="9">
    <source>
        <dbReference type="SAM" id="Phobius"/>
    </source>
</evidence>
<comment type="similarity">
    <text evidence="1">Belongs to the KdgT transporter family.</text>
</comment>
<dbReference type="InterPro" id="IPR004684">
    <property type="entry name" value="2keto-3dGluconate_permease"/>
</dbReference>
<keyword evidence="2" id="KW-0813">Transport</keyword>
<evidence type="ECO:0000313" key="11">
    <source>
        <dbReference type="Proteomes" id="UP000095488"/>
    </source>
</evidence>
<dbReference type="EMBL" id="CYZR01000006">
    <property type="protein sequence ID" value="CUO08137.1"/>
    <property type="molecule type" value="Genomic_DNA"/>
</dbReference>